<name>A0A1M5U6I2_FLAJO</name>
<organism evidence="1 2">
    <name type="scientific">Flavobacterium johnsoniae</name>
    <name type="common">Cytophaga johnsonae</name>
    <dbReference type="NCBI Taxonomy" id="986"/>
    <lineage>
        <taxon>Bacteria</taxon>
        <taxon>Pseudomonadati</taxon>
        <taxon>Bacteroidota</taxon>
        <taxon>Flavobacteriia</taxon>
        <taxon>Flavobacteriales</taxon>
        <taxon>Flavobacteriaceae</taxon>
        <taxon>Flavobacterium</taxon>
    </lineage>
</organism>
<evidence type="ECO:0000313" key="1">
    <source>
        <dbReference type="EMBL" id="SHH58501.1"/>
    </source>
</evidence>
<dbReference type="EMBL" id="FQWH01000013">
    <property type="protein sequence ID" value="SHH58501.1"/>
    <property type="molecule type" value="Genomic_DNA"/>
</dbReference>
<evidence type="ECO:0000313" key="2">
    <source>
        <dbReference type="Proteomes" id="UP000184112"/>
    </source>
</evidence>
<dbReference type="AlphaFoldDB" id="A0A1M5U6I2"/>
<sequence>MFLMIFLLNSCNQKKELDKYDKNGKLIVYSEEVYINMWMKNKKLDVTIIDTFCINQKAKAIRDIKNGELIYCGSHYYESKILSKMLNQYGIKYKKYLSGCMRFGSFEPSCYQIEMWKEIDRRYGENFIDSLSQIAKKQFVLENPDVPYIEDGIDLREKYKNESK</sequence>
<gene>
    <name evidence="1" type="ORF">SAMN05444388_11321</name>
</gene>
<protein>
    <submittedName>
        <fullName evidence="1">Uncharacterized protein</fullName>
    </submittedName>
</protein>
<dbReference type="Proteomes" id="UP000184112">
    <property type="component" value="Unassembled WGS sequence"/>
</dbReference>
<reference evidence="1 2" key="1">
    <citation type="submission" date="2016-11" db="EMBL/GenBank/DDBJ databases">
        <authorList>
            <person name="Jaros S."/>
            <person name="Januszkiewicz K."/>
            <person name="Wedrychowicz H."/>
        </authorList>
    </citation>
    <scope>NUCLEOTIDE SEQUENCE [LARGE SCALE GENOMIC DNA]</scope>
    <source>
        <strain evidence="1 2">DSM 6792</strain>
    </source>
</reference>
<proteinExistence type="predicted"/>
<accession>A0A1M5U6I2</accession>